<evidence type="ECO:0000313" key="2">
    <source>
        <dbReference type="EMBL" id="GMS99757.1"/>
    </source>
</evidence>
<proteinExistence type="predicted"/>
<accession>A0AAV5TZX9</accession>
<sequence>MHRCRADCPCPERVRENEERSEESRSLHQRLAMLEQKLACIGENTTKKDSESGSEDFEQLNYTVDSKQRIEQLESELAATKEEIAFAMRRTD</sequence>
<feature type="non-terminal residue" evidence="2">
    <location>
        <position position="92"/>
    </location>
</feature>
<feature type="coiled-coil region" evidence="1">
    <location>
        <begin position="63"/>
        <end position="90"/>
    </location>
</feature>
<protein>
    <submittedName>
        <fullName evidence="2">Uncharacterized protein</fullName>
    </submittedName>
</protein>
<dbReference type="AlphaFoldDB" id="A0AAV5TZX9"/>
<keyword evidence="1" id="KW-0175">Coiled coil</keyword>
<dbReference type="Proteomes" id="UP001432027">
    <property type="component" value="Unassembled WGS sequence"/>
</dbReference>
<gene>
    <name evidence="2" type="ORF">PENTCL1PPCAC_21932</name>
</gene>
<dbReference type="EMBL" id="BTSX01000005">
    <property type="protein sequence ID" value="GMS99757.1"/>
    <property type="molecule type" value="Genomic_DNA"/>
</dbReference>
<evidence type="ECO:0000256" key="1">
    <source>
        <dbReference type="SAM" id="Coils"/>
    </source>
</evidence>
<organism evidence="2 3">
    <name type="scientific">Pristionchus entomophagus</name>
    <dbReference type="NCBI Taxonomy" id="358040"/>
    <lineage>
        <taxon>Eukaryota</taxon>
        <taxon>Metazoa</taxon>
        <taxon>Ecdysozoa</taxon>
        <taxon>Nematoda</taxon>
        <taxon>Chromadorea</taxon>
        <taxon>Rhabditida</taxon>
        <taxon>Rhabditina</taxon>
        <taxon>Diplogasteromorpha</taxon>
        <taxon>Diplogasteroidea</taxon>
        <taxon>Neodiplogasteridae</taxon>
        <taxon>Pristionchus</taxon>
    </lineage>
</organism>
<keyword evidence="3" id="KW-1185">Reference proteome</keyword>
<evidence type="ECO:0000313" key="3">
    <source>
        <dbReference type="Proteomes" id="UP001432027"/>
    </source>
</evidence>
<reference evidence="2" key="1">
    <citation type="submission" date="2023-10" db="EMBL/GenBank/DDBJ databases">
        <title>Genome assembly of Pristionchus species.</title>
        <authorList>
            <person name="Yoshida K."/>
            <person name="Sommer R.J."/>
        </authorList>
    </citation>
    <scope>NUCLEOTIDE SEQUENCE</scope>
    <source>
        <strain evidence="2">RS0144</strain>
    </source>
</reference>
<name>A0AAV5TZX9_9BILA</name>
<comment type="caution">
    <text evidence="2">The sequence shown here is derived from an EMBL/GenBank/DDBJ whole genome shotgun (WGS) entry which is preliminary data.</text>
</comment>